<dbReference type="Pfam" id="PF02784">
    <property type="entry name" value="Orn_Arg_deC_N"/>
    <property type="match status" value="1"/>
</dbReference>
<comment type="pathway">
    <text evidence="5">Amine and polyamine biosynthesis; putrescine biosynthesis via L-ornithine pathway; putrescine from L-ornithine: step 1/1.</text>
</comment>
<reference evidence="15" key="2">
    <citation type="submission" date="2012-11" db="EMBL/GenBank/DDBJ databases">
        <authorList>
            <person name="Kuo A."/>
            <person name="Curtis B.A."/>
            <person name="Tanifuji G."/>
            <person name="Burki F."/>
            <person name="Gruber A."/>
            <person name="Irimia M."/>
            <person name="Maruyama S."/>
            <person name="Arias M.C."/>
            <person name="Ball S.G."/>
            <person name="Gile G.H."/>
            <person name="Hirakawa Y."/>
            <person name="Hopkins J.F."/>
            <person name="Rensing S.A."/>
            <person name="Schmutz J."/>
            <person name="Symeonidi A."/>
            <person name="Elias M."/>
            <person name="Eveleigh R.J."/>
            <person name="Herman E.K."/>
            <person name="Klute M.J."/>
            <person name="Nakayama T."/>
            <person name="Obornik M."/>
            <person name="Reyes-Prieto A."/>
            <person name="Armbrust E.V."/>
            <person name="Aves S.J."/>
            <person name="Beiko R.G."/>
            <person name="Coutinho P."/>
            <person name="Dacks J.B."/>
            <person name="Durnford D.G."/>
            <person name="Fast N.M."/>
            <person name="Green B.R."/>
            <person name="Grisdale C."/>
            <person name="Hempe F."/>
            <person name="Henrissat B."/>
            <person name="Hoppner M.P."/>
            <person name="Ishida K.-I."/>
            <person name="Kim E."/>
            <person name="Koreny L."/>
            <person name="Kroth P.G."/>
            <person name="Liu Y."/>
            <person name="Malik S.-B."/>
            <person name="Maier U.G."/>
            <person name="McRose D."/>
            <person name="Mock T."/>
            <person name="Neilson J.A."/>
            <person name="Onodera N.T."/>
            <person name="Poole A.M."/>
            <person name="Pritham E.J."/>
            <person name="Richards T.A."/>
            <person name="Rocap G."/>
            <person name="Roy S.W."/>
            <person name="Sarai C."/>
            <person name="Schaack S."/>
            <person name="Shirato S."/>
            <person name="Slamovits C.H."/>
            <person name="Spencer D.F."/>
            <person name="Suzuki S."/>
            <person name="Worden A.Z."/>
            <person name="Zauner S."/>
            <person name="Barry K."/>
            <person name="Bell C."/>
            <person name="Bharti A.K."/>
            <person name="Crow J.A."/>
            <person name="Grimwood J."/>
            <person name="Kramer R."/>
            <person name="Lindquist E."/>
            <person name="Lucas S."/>
            <person name="Salamov A."/>
            <person name="McFadden G.I."/>
            <person name="Lane C.E."/>
            <person name="Keeling P.J."/>
            <person name="Gray M.W."/>
            <person name="Grigoriev I.V."/>
            <person name="Archibald J.M."/>
        </authorList>
    </citation>
    <scope>NUCLEOTIDE SEQUENCE</scope>
    <source>
        <strain evidence="15">CCMP2712</strain>
    </source>
</reference>
<comment type="catalytic activity">
    <reaction evidence="8">
        <text>L-ornithine + H(+) = putrescine + CO2</text>
        <dbReference type="Rhea" id="RHEA:22964"/>
        <dbReference type="ChEBI" id="CHEBI:15378"/>
        <dbReference type="ChEBI" id="CHEBI:16526"/>
        <dbReference type="ChEBI" id="CHEBI:46911"/>
        <dbReference type="ChEBI" id="CHEBI:326268"/>
        <dbReference type="EC" id="4.1.1.17"/>
    </reaction>
</comment>
<evidence type="ECO:0000313" key="14">
    <source>
        <dbReference type="EnsemblProtists" id="EKX43957"/>
    </source>
</evidence>
<reference evidence="14" key="3">
    <citation type="submission" date="2015-06" db="UniProtKB">
        <authorList>
            <consortium name="EnsemblProtists"/>
        </authorList>
    </citation>
    <scope>IDENTIFICATION</scope>
</reference>
<dbReference type="FunFam" id="3.20.20.10:FF:000005">
    <property type="entry name" value="Ornithine decarboxylase"/>
    <property type="match status" value="1"/>
</dbReference>
<evidence type="ECO:0000256" key="6">
    <source>
        <dbReference type="ARBA" id="ARBA00034138"/>
    </source>
</evidence>
<evidence type="ECO:0000256" key="2">
    <source>
        <dbReference type="ARBA" id="ARBA00008872"/>
    </source>
</evidence>
<evidence type="ECO:0000259" key="12">
    <source>
        <dbReference type="Pfam" id="PF02784"/>
    </source>
</evidence>
<dbReference type="PRINTS" id="PR01182">
    <property type="entry name" value="ORNDCRBXLASE"/>
</dbReference>
<evidence type="ECO:0000256" key="8">
    <source>
        <dbReference type="ARBA" id="ARBA00049127"/>
    </source>
</evidence>
<evidence type="ECO:0000313" key="13">
    <source>
        <dbReference type="EMBL" id="EKX43957.1"/>
    </source>
</evidence>
<dbReference type="EMBL" id="JH993007">
    <property type="protein sequence ID" value="EKX43957.1"/>
    <property type="molecule type" value="Genomic_DNA"/>
</dbReference>
<dbReference type="PANTHER" id="PTHR11482:SF6">
    <property type="entry name" value="ORNITHINE DECARBOXYLASE 1-RELATED"/>
    <property type="match status" value="1"/>
</dbReference>
<evidence type="ECO:0000259" key="11">
    <source>
        <dbReference type="Pfam" id="PF00278"/>
    </source>
</evidence>
<reference evidence="13 15" key="1">
    <citation type="journal article" date="2012" name="Nature">
        <title>Algal genomes reveal evolutionary mosaicism and the fate of nucleomorphs.</title>
        <authorList>
            <consortium name="DOE Joint Genome Institute"/>
            <person name="Curtis B.A."/>
            <person name="Tanifuji G."/>
            <person name="Burki F."/>
            <person name="Gruber A."/>
            <person name="Irimia M."/>
            <person name="Maruyama S."/>
            <person name="Arias M.C."/>
            <person name="Ball S.G."/>
            <person name="Gile G.H."/>
            <person name="Hirakawa Y."/>
            <person name="Hopkins J.F."/>
            <person name="Kuo A."/>
            <person name="Rensing S.A."/>
            <person name="Schmutz J."/>
            <person name="Symeonidi A."/>
            <person name="Elias M."/>
            <person name="Eveleigh R.J."/>
            <person name="Herman E.K."/>
            <person name="Klute M.J."/>
            <person name="Nakayama T."/>
            <person name="Obornik M."/>
            <person name="Reyes-Prieto A."/>
            <person name="Armbrust E.V."/>
            <person name="Aves S.J."/>
            <person name="Beiko R.G."/>
            <person name="Coutinho P."/>
            <person name="Dacks J.B."/>
            <person name="Durnford D.G."/>
            <person name="Fast N.M."/>
            <person name="Green B.R."/>
            <person name="Grisdale C.J."/>
            <person name="Hempel F."/>
            <person name="Henrissat B."/>
            <person name="Hoppner M.P."/>
            <person name="Ishida K."/>
            <person name="Kim E."/>
            <person name="Koreny L."/>
            <person name="Kroth P.G."/>
            <person name="Liu Y."/>
            <person name="Malik S.B."/>
            <person name="Maier U.G."/>
            <person name="McRose D."/>
            <person name="Mock T."/>
            <person name="Neilson J.A."/>
            <person name="Onodera N.T."/>
            <person name="Poole A.M."/>
            <person name="Pritham E.J."/>
            <person name="Richards T.A."/>
            <person name="Rocap G."/>
            <person name="Roy S.W."/>
            <person name="Sarai C."/>
            <person name="Schaack S."/>
            <person name="Shirato S."/>
            <person name="Slamovits C.H."/>
            <person name="Spencer D.F."/>
            <person name="Suzuki S."/>
            <person name="Worden A.Z."/>
            <person name="Zauner S."/>
            <person name="Barry K."/>
            <person name="Bell C."/>
            <person name="Bharti A.K."/>
            <person name="Crow J.A."/>
            <person name="Grimwood J."/>
            <person name="Kramer R."/>
            <person name="Lindquist E."/>
            <person name="Lucas S."/>
            <person name="Salamov A."/>
            <person name="McFadden G.I."/>
            <person name="Lane C.E."/>
            <person name="Keeling P.J."/>
            <person name="Gray M.W."/>
            <person name="Grigoriev I.V."/>
            <person name="Archibald J.M."/>
        </authorList>
    </citation>
    <scope>NUCLEOTIDE SEQUENCE</scope>
    <source>
        <strain evidence="13 15">CCMP2712</strain>
    </source>
</reference>
<dbReference type="SUPFAM" id="SSF51419">
    <property type="entry name" value="PLP-binding barrel"/>
    <property type="match status" value="1"/>
</dbReference>
<comment type="similarity">
    <text evidence="2 10">Belongs to the Orn/Lys/Arg decarboxylase class-II family.</text>
</comment>
<dbReference type="PaxDb" id="55529-EKX43957"/>
<evidence type="ECO:0000256" key="3">
    <source>
        <dbReference type="ARBA" id="ARBA00022898"/>
    </source>
</evidence>
<evidence type="ECO:0000256" key="9">
    <source>
        <dbReference type="PIRSR" id="PIRSR600183-50"/>
    </source>
</evidence>
<dbReference type="STRING" id="905079.L1J6K8"/>
<dbReference type="GO" id="GO:0033387">
    <property type="term" value="P:putrescine biosynthetic process from arginine, via ornithine"/>
    <property type="evidence" value="ECO:0007669"/>
    <property type="project" value="TreeGrafter"/>
</dbReference>
<dbReference type="AlphaFoldDB" id="L1J6K8"/>
<dbReference type="HOGENOM" id="CLU_026444_1_1_1"/>
<dbReference type="InterPro" id="IPR022657">
    <property type="entry name" value="De-COase2_CS"/>
</dbReference>
<dbReference type="SUPFAM" id="SSF50621">
    <property type="entry name" value="Alanine racemase C-terminal domain-like"/>
    <property type="match status" value="1"/>
</dbReference>
<dbReference type="InterPro" id="IPR022643">
    <property type="entry name" value="De-COase2_C"/>
</dbReference>
<dbReference type="RefSeq" id="XP_005830937.1">
    <property type="nucleotide sequence ID" value="XM_005830880.1"/>
</dbReference>
<dbReference type="GeneID" id="17300629"/>
<dbReference type="GO" id="GO:0005737">
    <property type="term" value="C:cytoplasm"/>
    <property type="evidence" value="ECO:0007669"/>
    <property type="project" value="TreeGrafter"/>
</dbReference>
<evidence type="ECO:0000256" key="7">
    <source>
        <dbReference type="ARBA" id="ARBA00046672"/>
    </source>
</evidence>
<feature type="modified residue" description="N6-(pyridoxal phosphate)lysine" evidence="9">
    <location>
        <position position="49"/>
    </location>
</feature>
<dbReference type="Gene3D" id="2.40.37.10">
    <property type="entry name" value="Lyase, Ornithine Decarboxylase, Chain A, domain 1"/>
    <property type="match status" value="1"/>
</dbReference>
<dbReference type="OrthoDB" id="5034579at2759"/>
<name>L1J6K8_GUITC</name>
<keyword evidence="15" id="KW-1185">Reference proteome</keyword>
<dbReference type="PROSITE" id="PS00878">
    <property type="entry name" value="ODR_DC_2_1"/>
    <property type="match status" value="1"/>
</dbReference>
<dbReference type="InterPro" id="IPR029066">
    <property type="entry name" value="PLP-binding_barrel"/>
</dbReference>
<dbReference type="EnsemblProtists" id="EKX43957">
    <property type="protein sequence ID" value="EKX43957"/>
    <property type="gene ID" value="GUITHDRAFT_157983"/>
</dbReference>
<dbReference type="EC" id="4.1.1.17" evidence="6"/>
<dbReference type="GO" id="GO:0004586">
    <property type="term" value="F:ornithine decarboxylase activity"/>
    <property type="evidence" value="ECO:0007669"/>
    <property type="project" value="UniProtKB-EC"/>
</dbReference>
<evidence type="ECO:0000256" key="4">
    <source>
        <dbReference type="ARBA" id="ARBA00023239"/>
    </source>
</evidence>
<evidence type="ECO:0000313" key="15">
    <source>
        <dbReference type="Proteomes" id="UP000011087"/>
    </source>
</evidence>
<gene>
    <name evidence="13" type="ORF">GUITHDRAFT_157983</name>
</gene>
<dbReference type="InterPro" id="IPR022644">
    <property type="entry name" value="De-COase2_N"/>
</dbReference>
<dbReference type="PROSITE" id="PS00879">
    <property type="entry name" value="ODR_DC_2_2"/>
    <property type="match status" value="1"/>
</dbReference>
<dbReference type="CDD" id="cd00622">
    <property type="entry name" value="PLPDE_III_ODC"/>
    <property type="match status" value="1"/>
</dbReference>
<evidence type="ECO:0000256" key="5">
    <source>
        <dbReference type="ARBA" id="ARBA00034115"/>
    </source>
</evidence>
<dbReference type="InterPro" id="IPR002433">
    <property type="entry name" value="Orn_de-COase"/>
</dbReference>
<dbReference type="InterPro" id="IPR000183">
    <property type="entry name" value="Orn/DAP/Arg_de-COase"/>
</dbReference>
<dbReference type="PRINTS" id="PR01179">
    <property type="entry name" value="ODADCRBXLASE"/>
</dbReference>
<comment type="subunit">
    <text evidence="7">Homodimer. Only the dimer is catalytically active, as the active sites are constructed of residues from both monomers.</text>
</comment>
<evidence type="ECO:0000256" key="10">
    <source>
        <dbReference type="RuleBase" id="RU003737"/>
    </source>
</evidence>
<feature type="domain" description="Orn/DAP/Arg decarboxylase 2 C-terminal" evidence="11">
    <location>
        <begin position="20"/>
        <end position="367"/>
    </location>
</feature>
<dbReference type="Pfam" id="PF00278">
    <property type="entry name" value="Orn_DAP_Arg_deC"/>
    <property type="match status" value="1"/>
</dbReference>
<dbReference type="KEGG" id="gtt:GUITHDRAFT_157983"/>
<dbReference type="PANTHER" id="PTHR11482">
    <property type="entry name" value="ARGININE/DIAMINOPIMELATE/ORNITHINE DECARBOXYLASE"/>
    <property type="match status" value="1"/>
</dbReference>
<dbReference type="InterPro" id="IPR009006">
    <property type="entry name" value="Ala_racemase/Decarboxylase_C"/>
</dbReference>
<sequence length="393" mass="42909">MEMSKLLADISTELTDQDPFYVVDLTTVLAKLNQWKVLLPRVKPFYAVKCNNDAYIARMLALAGCGFDCASKAEIKAALELGVEPSRIIYANPCKQASMISFAKRSGVKKMTADNIEELYKIADIFPDAEIVIRIAVDDSKSVCRFNSKFGAPKHEWDALLQTSKALGINVVGFSFHVGSGCGDLKPFADAVESAREAFDLASSYGFNPVLLDCGGGFPGTDDGEFSFRDVALTLSDALDHFFPPSSGVQIIAEPGRYMVCASHTYAVAVIAKRQLSESQLKSEAVGEDNAPEVALYINDGCYGSFNCVVFDHAVVVPHVLFDPVDPVRIVPTKLFGPTCDSIDVVLPCTRLPELNVGDWIWFPDMGAYTRCASSKFNGQGHHDIVYVWRGMP</sequence>
<proteinExistence type="inferred from homology"/>
<dbReference type="OMA" id="SFFVCDL"/>
<protein>
    <recommendedName>
        <fullName evidence="6">ornithine decarboxylase</fullName>
        <ecNumber evidence="6">4.1.1.17</ecNumber>
    </recommendedName>
</protein>
<accession>L1J6K8</accession>
<evidence type="ECO:0000256" key="1">
    <source>
        <dbReference type="ARBA" id="ARBA00001933"/>
    </source>
</evidence>
<dbReference type="Gene3D" id="3.20.20.10">
    <property type="entry name" value="Alanine racemase"/>
    <property type="match status" value="1"/>
</dbReference>
<dbReference type="Proteomes" id="UP000011087">
    <property type="component" value="Unassembled WGS sequence"/>
</dbReference>
<dbReference type="InterPro" id="IPR022653">
    <property type="entry name" value="De-COase2_pyr-phos_BS"/>
</dbReference>
<dbReference type="eggNOG" id="KOG0622">
    <property type="taxonomic scope" value="Eukaryota"/>
</dbReference>
<organism evidence="13">
    <name type="scientific">Guillardia theta (strain CCMP2712)</name>
    <name type="common">Cryptophyte</name>
    <dbReference type="NCBI Taxonomy" id="905079"/>
    <lineage>
        <taxon>Eukaryota</taxon>
        <taxon>Cryptophyceae</taxon>
        <taxon>Pyrenomonadales</taxon>
        <taxon>Geminigeraceae</taxon>
        <taxon>Guillardia</taxon>
    </lineage>
</organism>
<feature type="domain" description="Orn/DAP/Arg decarboxylase 2 N-terminal" evidence="12">
    <location>
        <begin position="27"/>
        <end position="260"/>
    </location>
</feature>
<comment type="cofactor">
    <cofactor evidence="1 9">
        <name>pyridoxal 5'-phosphate</name>
        <dbReference type="ChEBI" id="CHEBI:597326"/>
    </cofactor>
</comment>
<feature type="active site" description="Proton donor" evidence="9">
    <location>
        <position position="340"/>
    </location>
</feature>
<keyword evidence="3 9" id="KW-0663">Pyridoxal phosphate</keyword>
<keyword evidence="4" id="KW-0456">Lyase</keyword>